<evidence type="ECO:0000256" key="1">
    <source>
        <dbReference type="SAM" id="MobiDB-lite"/>
    </source>
</evidence>
<evidence type="ECO:0000313" key="3">
    <source>
        <dbReference type="Proteomes" id="UP000031443"/>
    </source>
</evidence>
<keyword evidence="3" id="KW-1185">Reference proteome</keyword>
<dbReference type="AlphaFoldDB" id="M7BC87"/>
<evidence type="ECO:0000313" key="2">
    <source>
        <dbReference type="EMBL" id="EMP35571.1"/>
    </source>
</evidence>
<organism evidence="2 3">
    <name type="scientific">Chelonia mydas</name>
    <name type="common">Green sea-turtle</name>
    <name type="synonym">Chelonia agassizi</name>
    <dbReference type="NCBI Taxonomy" id="8469"/>
    <lineage>
        <taxon>Eukaryota</taxon>
        <taxon>Metazoa</taxon>
        <taxon>Chordata</taxon>
        <taxon>Craniata</taxon>
        <taxon>Vertebrata</taxon>
        <taxon>Euteleostomi</taxon>
        <taxon>Archelosauria</taxon>
        <taxon>Testudinata</taxon>
        <taxon>Testudines</taxon>
        <taxon>Cryptodira</taxon>
        <taxon>Durocryptodira</taxon>
        <taxon>Americhelydia</taxon>
        <taxon>Chelonioidea</taxon>
        <taxon>Cheloniidae</taxon>
        <taxon>Chelonia</taxon>
    </lineage>
</organism>
<reference evidence="3" key="1">
    <citation type="journal article" date="2013" name="Nat. Genet.">
        <title>The draft genomes of soft-shell turtle and green sea turtle yield insights into the development and evolution of the turtle-specific body plan.</title>
        <authorList>
            <person name="Wang Z."/>
            <person name="Pascual-Anaya J."/>
            <person name="Zadissa A."/>
            <person name="Li W."/>
            <person name="Niimura Y."/>
            <person name="Huang Z."/>
            <person name="Li C."/>
            <person name="White S."/>
            <person name="Xiong Z."/>
            <person name="Fang D."/>
            <person name="Wang B."/>
            <person name="Ming Y."/>
            <person name="Chen Y."/>
            <person name="Zheng Y."/>
            <person name="Kuraku S."/>
            <person name="Pignatelli M."/>
            <person name="Herrero J."/>
            <person name="Beal K."/>
            <person name="Nozawa M."/>
            <person name="Li Q."/>
            <person name="Wang J."/>
            <person name="Zhang H."/>
            <person name="Yu L."/>
            <person name="Shigenobu S."/>
            <person name="Wang J."/>
            <person name="Liu J."/>
            <person name="Flicek P."/>
            <person name="Searle S."/>
            <person name="Wang J."/>
            <person name="Kuratani S."/>
            <person name="Yin Y."/>
            <person name="Aken B."/>
            <person name="Zhang G."/>
            <person name="Irie N."/>
        </authorList>
    </citation>
    <scope>NUCLEOTIDE SEQUENCE [LARGE SCALE GENOMIC DNA]</scope>
</reference>
<dbReference type="Proteomes" id="UP000031443">
    <property type="component" value="Unassembled WGS sequence"/>
</dbReference>
<accession>M7BC87</accession>
<gene>
    <name evidence="2" type="ORF">UY3_07189</name>
</gene>
<feature type="region of interest" description="Disordered" evidence="1">
    <location>
        <begin position="76"/>
        <end position="114"/>
    </location>
</feature>
<name>M7BC87_CHEMY</name>
<dbReference type="EMBL" id="KB528245">
    <property type="protein sequence ID" value="EMP35571.1"/>
    <property type="molecule type" value="Genomic_DNA"/>
</dbReference>
<sequence>MGLSAPVLKKSLEGAGAGWEGASVGEICKALEEGDALEKDKPSILTLNTIYNSAGIPGVIKGFQNPKRRTLVGQLMPQFRGEKRCPEPPPKKRKHETHRSSAGNLPQKPRATAL</sequence>
<proteinExistence type="predicted"/>
<protein>
    <submittedName>
        <fullName evidence="2">Uncharacterized protein</fullName>
    </submittedName>
</protein>
<feature type="compositionally biased region" description="Basic and acidic residues" evidence="1">
    <location>
        <begin position="80"/>
        <end position="90"/>
    </location>
</feature>